<proteinExistence type="predicted"/>
<accession>A0ABU6XN79</accession>
<evidence type="ECO:0000313" key="2">
    <source>
        <dbReference type="Proteomes" id="UP001341840"/>
    </source>
</evidence>
<protein>
    <submittedName>
        <fullName evidence="1">Uncharacterized protein</fullName>
    </submittedName>
</protein>
<keyword evidence="2" id="KW-1185">Reference proteome</keyword>
<reference evidence="1 2" key="1">
    <citation type="journal article" date="2023" name="Plants (Basel)">
        <title>Bridging the Gap: Combining Genomics and Transcriptomics Approaches to Understand Stylosanthes scabra, an Orphan Legume from the Brazilian Caatinga.</title>
        <authorList>
            <person name="Ferreira-Neto J.R.C."/>
            <person name="da Silva M.D."/>
            <person name="Binneck E."/>
            <person name="de Melo N.F."/>
            <person name="da Silva R.H."/>
            <person name="de Melo A.L.T.M."/>
            <person name="Pandolfi V."/>
            <person name="Bustamante F.O."/>
            <person name="Brasileiro-Vidal A.C."/>
            <person name="Benko-Iseppon A.M."/>
        </authorList>
    </citation>
    <scope>NUCLEOTIDE SEQUENCE [LARGE SCALE GENOMIC DNA]</scope>
    <source>
        <tissue evidence="1">Leaves</tissue>
    </source>
</reference>
<gene>
    <name evidence="1" type="ORF">PIB30_070646</name>
</gene>
<comment type="caution">
    <text evidence="1">The sequence shown here is derived from an EMBL/GenBank/DDBJ whole genome shotgun (WGS) entry which is preliminary data.</text>
</comment>
<name>A0ABU6XN79_9FABA</name>
<dbReference type="EMBL" id="JASCZI010212248">
    <property type="protein sequence ID" value="MED6198869.1"/>
    <property type="molecule type" value="Genomic_DNA"/>
</dbReference>
<dbReference type="Proteomes" id="UP001341840">
    <property type="component" value="Unassembled WGS sequence"/>
</dbReference>
<evidence type="ECO:0000313" key="1">
    <source>
        <dbReference type="EMBL" id="MED6198869.1"/>
    </source>
</evidence>
<sequence>MKENSEEFQKQSGELDMANKLNSISVVKESQLAKEDHNRTVVSKHSLNDEVPKEWENKKESCLKGTSKRDPNCRSGEISLFVAEAQSQLNVSHARVVCEKPKLGPIEMGWGAGAGPIENDSNFTKFLINPISMAKFGVEVAKESASNEKIAKSLRAKSRAYAYPPKEPMRTHCHALGVTS</sequence>
<organism evidence="1 2">
    <name type="scientific">Stylosanthes scabra</name>
    <dbReference type="NCBI Taxonomy" id="79078"/>
    <lineage>
        <taxon>Eukaryota</taxon>
        <taxon>Viridiplantae</taxon>
        <taxon>Streptophyta</taxon>
        <taxon>Embryophyta</taxon>
        <taxon>Tracheophyta</taxon>
        <taxon>Spermatophyta</taxon>
        <taxon>Magnoliopsida</taxon>
        <taxon>eudicotyledons</taxon>
        <taxon>Gunneridae</taxon>
        <taxon>Pentapetalae</taxon>
        <taxon>rosids</taxon>
        <taxon>fabids</taxon>
        <taxon>Fabales</taxon>
        <taxon>Fabaceae</taxon>
        <taxon>Papilionoideae</taxon>
        <taxon>50 kb inversion clade</taxon>
        <taxon>dalbergioids sensu lato</taxon>
        <taxon>Dalbergieae</taxon>
        <taxon>Pterocarpus clade</taxon>
        <taxon>Stylosanthes</taxon>
    </lineage>
</organism>